<proteinExistence type="predicted"/>
<sequence length="97" mass="10583">MEVILAALAVPLSGFARVELLDALAVLVSGDSSAGEPADLGEQCRLKARNGLWTILQVGYEHEVETVADILWAVDPDQPRGSYHTMGLGKRVKRKRR</sequence>
<evidence type="ECO:0000313" key="2">
    <source>
        <dbReference type="Proteomes" id="UP000605897"/>
    </source>
</evidence>
<evidence type="ECO:0008006" key="3">
    <source>
        <dbReference type="Google" id="ProtNLM"/>
    </source>
</evidence>
<dbReference type="Proteomes" id="UP000605897">
    <property type="component" value="Unassembled WGS sequence"/>
</dbReference>
<evidence type="ECO:0000313" key="1">
    <source>
        <dbReference type="EMBL" id="GHE97371.1"/>
    </source>
</evidence>
<dbReference type="EMBL" id="BNAU01000003">
    <property type="protein sequence ID" value="GHE97371.1"/>
    <property type="molecule type" value="Genomic_DNA"/>
</dbReference>
<gene>
    <name evidence="1" type="ORF">GCM10017786_32590</name>
</gene>
<protein>
    <recommendedName>
        <fullName evidence="3">Transposase</fullName>
    </recommendedName>
</protein>
<reference evidence="2" key="1">
    <citation type="journal article" date="2019" name="Int. J. Syst. Evol. Microbiol.">
        <title>The Global Catalogue of Microorganisms (GCM) 10K type strain sequencing project: providing services to taxonomists for standard genome sequencing and annotation.</title>
        <authorList>
            <consortium name="The Broad Institute Genomics Platform"/>
            <consortium name="The Broad Institute Genome Sequencing Center for Infectious Disease"/>
            <person name="Wu L."/>
            <person name="Ma J."/>
        </authorList>
    </citation>
    <scope>NUCLEOTIDE SEQUENCE [LARGE SCALE GENOMIC DNA]</scope>
    <source>
        <strain evidence="2">CGMCC 4.7677</strain>
    </source>
</reference>
<comment type="caution">
    <text evidence="1">The sequence shown here is derived from an EMBL/GenBank/DDBJ whole genome shotgun (WGS) entry which is preliminary data.</text>
</comment>
<organism evidence="1 2">
    <name type="scientific">Amycolatopsis deserti</name>
    <dbReference type="NCBI Taxonomy" id="185696"/>
    <lineage>
        <taxon>Bacteria</taxon>
        <taxon>Bacillati</taxon>
        <taxon>Actinomycetota</taxon>
        <taxon>Actinomycetes</taxon>
        <taxon>Pseudonocardiales</taxon>
        <taxon>Pseudonocardiaceae</taxon>
        <taxon>Amycolatopsis</taxon>
    </lineage>
</organism>
<name>A0ABQ3J1D8_9PSEU</name>
<accession>A0ABQ3J1D8</accession>
<keyword evidence="2" id="KW-1185">Reference proteome</keyword>